<dbReference type="Gene3D" id="3.40.50.300">
    <property type="entry name" value="P-loop containing nucleotide triphosphate hydrolases"/>
    <property type="match status" value="1"/>
</dbReference>
<evidence type="ECO:0000259" key="9">
    <source>
        <dbReference type="PROSITE" id="PS51722"/>
    </source>
</evidence>
<dbReference type="FunFam" id="3.90.1430.10:FF:000003">
    <property type="entry name" value="Elongation factor 2"/>
    <property type="match status" value="1"/>
</dbReference>
<evidence type="ECO:0000256" key="4">
    <source>
        <dbReference type="ARBA" id="ARBA00023134"/>
    </source>
</evidence>
<dbReference type="SUPFAM" id="SSF50447">
    <property type="entry name" value="Translation proteins"/>
    <property type="match status" value="1"/>
</dbReference>
<evidence type="ECO:0000256" key="2">
    <source>
        <dbReference type="ARBA" id="ARBA00022664"/>
    </source>
</evidence>
<dbReference type="PROSITE" id="PS51722">
    <property type="entry name" value="G_TR_2"/>
    <property type="match status" value="1"/>
</dbReference>
<dbReference type="InterPro" id="IPR005225">
    <property type="entry name" value="Small_GTP-bd"/>
</dbReference>
<dbReference type="InterPro" id="IPR000795">
    <property type="entry name" value="T_Tr_GTP-bd_dom"/>
</dbReference>
<keyword evidence="5" id="KW-0508">mRNA splicing</keyword>
<dbReference type="SMART" id="SM00889">
    <property type="entry name" value="EFG_IV"/>
    <property type="match status" value="1"/>
</dbReference>
<dbReference type="InterPro" id="IPR035647">
    <property type="entry name" value="EFG_III/V"/>
</dbReference>
<evidence type="ECO:0000313" key="10">
    <source>
        <dbReference type="EMBL" id="KAJ2672028.1"/>
    </source>
</evidence>
<keyword evidence="4" id="KW-0342">GTP-binding</keyword>
<dbReference type="GO" id="GO:0000974">
    <property type="term" value="C:Prp19 complex"/>
    <property type="evidence" value="ECO:0007669"/>
    <property type="project" value="UniProtKB-ARBA"/>
</dbReference>
<dbReference type="FunFam" id="3.30.230.10:FF:000009">
    <property type="entry name" value="116 kDa U5 small nuclear ribonucleoprotein component"/>
    <property type="match status" value="1"/>
</dbReference>
<dbReference type="FunFam" id="3.30.70.240:FF:000004">
    <property type="entry name" value="116 kDa U5 small nuclear ribonucleoprotein"/>
    <property type="match status" value="1"/>
</dbReference>
<dbReference type="CDD" id="cd04167">
    <property type="entry name" value="Snu114p"/>
    <property type="match status" value="1"/>
</dbReference>
<dbReference type="FunFam" id="3.30.70.870:FF:000002">
    <property type="entry name" value="Translation elongation factor 2"/>
    <property type="match status" value="1"/>
</dbReference>
<dbReference type="Pfam" id="PF00679">
    <property type="entry name" value="EFG_C"/>
    <property type="match status" value="1"/>
</dbReference>
<dbReference type="Proteomes" id="UP001151518">
    <property type="component" value="Unassembled WGS sequence"/>
</dbReference>
<sequence length="1015" mass="112312">MDDSNYDEFGNYIGPELASSSEEEESDVGLESGDELESATGANTGAMDTDKSDQEDQDEEYDAKHGVPQHLAMVRRSEVVQNQIVLHEDKKYYPDAEEVFGPGVETLVQEEDTQPLTEPIVAPINARKFQVSEETELPETSYSKEFLVDLLGYPAMIRNLVVAGHLHHGKTTLVDTLVASTHTWVEWDRAPPIATPTTKMDKPNENAFGYTDVHQLERLRGISLKAMPISLVAQDIKGKSYALNIMDTPGHVNFIDEVVVSMQLADGLVLVVDAVEGVMANTERIINVAVREGLSITLVVNKVDRLIMELKLPPADAYYKLKLTIEEVNNVIAACPLADASMRISPELGNVCFASASFGWCFSLESFASKYVEQWDMPIQPKEFAKRLWGDIYYHPGRRTFLRKKAKDAKEAKRSFVHFILEPLYKIFAQVSGEDEPVLRPVLESLGIRLRKSDYAMDVRSLLRRVLCQFFGPPTGFVSMCAAHIRSPMDNAAFKTERLFTGNMDSTAALSMRGCNADGPLVIAAAKQYPSSDASVFYVLGRIFSGTINSGQTVRVLGENYMPGDDEDMAAVPVSDTWIYCSRYKIPVSGLSAGGWVLLGGVDGPISKTATIVDTAVSEDGLAIIRPIQLPTVSVMKIAVEPVVPIELPKMLSGLRKIGKTYPLAQTRVEESGEHVILGTGELYLDCIMHDLRCMYSEIEIKVADPVVSFRETVSETSAIKVYGNSPNGKNRLTMISEPLEQGVAEDIESGEVTLNWSARHVGQFFESNYGWDILAGRSIWAFGPNENGPNMLSDDTLPGETDKARLKSVKDAVKQGFQWAAREGPLCDEPMRNTRFRILNVDLAETAIHRGGGQIIPAARRVCYSSFLTAEPRLMEPINFVEIQAPADCVSAVYTVLGRRRGHVTHDAPKPGSPMYMIKALIPTIDSSGFETDLRTYTHGQAFCQQYFDHWQIVPGDPLDKGMVLRPLEPSSGQQLARDFMLKTRRRKGLGDDVSIDKFVDDPSLREIIASLNQ</sequence>
<dbReference type="SUPFAM" id="SSF52540">
    <property type="entry name" value="P-loop containing nucleoside triphosphate hydrolases"/>
    <property type="match status" value="1"/>
</dbReference>
<dbReference type="OrthoDB" id="364892at2759"/>
<dbReference type="PRINTS" id="PR00315">
    <property type="entry name" value="ELONGATNFCT"/>
</dbReference>
<name>A0A9W8G4Z6_9FUNG</name>
<dbReference type="Gene3D" id="3.30.70.240">
    <property type="match status" value="1"/>
</dbReference>
<dbReference type="NCBIfam" id="TIGR00231">
    <property type="entry name" value="small_GTP"/>
    <property type="match status" value="1"/>
</dbReference>
<gene>
    <name evidence="10" type="ORF">GGI25_005268</name>
</gene>
<dbReference type="InterPro" id="IPR000640">
    <property type="entry name" value="EFG_V-like"/>
</dbReference>
<evidence type="ECO:0000256" key="3">
    <source>
        <dbReference type="ARBA" id="ARBA00022741"/>
    </source>
</evidence>
<keyword evidence="3" id="KW-0547">Nucleotide-binding</keyword>
<dbReference type="InterPro" id="IPR044121">
    <property type="entry name" value="Snu114_GTP-bd"/>
</dbReference>
<dbReference type="InterPro" id="IPR020568">
    <property type="entry name" value="Ribosomal_Su5_D2-typ_SF"/>
</dbReference>
<keyword evidence="2" id="KW-0507">mRNA processing</keyword>
<dbReference type="SMART" id="SM00838">
    <property type="entry name" value="EFG_C"/>
    <property type="match status" value="1"/>
</dbReference>
<keyword evidence="6" id="KW-0539">Nucleus</keyword>
<protein>
    <recommendedName>
        <fullName evidence="9">Tr-type G domain-containing protein</fullName>
    </recommendedName>
</protein>
<evidence type="ECO:0000256" key="1">
    <source>
        <dbReference type="ARBA" id="ARBA00004123"/>
    </source>
</evidence>
<dbReference type="InterPro" id="IPR014721">
    <property type="entry name" value="Ribsml_uS5_D2-typ_fold_subgr"/>
</dbReference>
<accession>A0A9W8G4Z6</accession>
<organism evidence="10 11">
    <name type="scientific">Coemansia spiralis</name>
    <dbReference type="NCBI Taxonomy" id="417178"/>
    <lineage>
        <taxon>Eukaryota</taxon>
        <taxon>Fungi</taxon>
        <taxon>Fungi incertae sedis</taxon>
        <taxon>Zoopagomycota</taxon>
        <taxon>Kickxellomycotina</taxon>
        <taxon>Kickxellomycetes</taxon>
        <taxon>Kickxellales</taxon>
        <taxon>Kickxellaceae</taxon>
        <taxon>Coemansia</taxon>
    </lineage>
</organism>
<feature type="domain" description="Tr-type G" evidence="9">
    <location>
        <begin position="155"/>
        <end position="438"/>
    </location>
</feature>
<dbReference type="InterPro" id="IPR027417">
    <property type="entry name" value="P-loop_NTPase"/>
</dbReference>
<dbReference type="GO" id="GO:0005525">
    <property type="term" value="F:GTP binding"/>
    <property type="evidence" value="ECO:0007669"/>
    <property type="project" value="UniProtKB-KW"/>
</dbReference>
<reference evidence="10" key="1">
    <citation type="submission" date="2022-07" db="EMBL/GenBank/DDBJ databases">
        <title>Phylogenomic reconstructions and comparative analyses of Kickxellomycotina fungi.</title>
        <authorList>
            <person name="Reynolds N.K."/>
            <person name="Stajich J.E."/>
            <person name="Barry K."/>
            <person name="Grigoriev I.V."/>
            <person name="Crous P."/>
            <person name="Smith M.E."/>
        </authorList>
    </citation>
    <scope>NUCLEOTIDE SEQUENCE</scope>
    <source>
        <strain evidence="10">NRRL 3115</strain>
    </source>
</reference>
<dbReference type="Gene3D" id="2.40.30.10">
    <property type="entry name" value="Translation factors"/>
    <property type="match status" value="1"/>
</dbReference>
<dbReference type="Pfam" id="PF03764">
    <property type="entry name" value="EFG_IV"/>
    <property type="match status" value="1"/>
</dbReference>
<dbReference type="GO" id="GO:0000398">
    <property type="term" value="P:mRNA splicing, via spliceosome"/>
    <property type="evidence" value="ECO:0007669"/>
    <property type="project" value="TreeGrafter"/>
</dbReference>
<feature type="region of interest" description="Disordered" evidence="8">
    <location>
        <begin position="1"/>
        <end position="69"/>
    </location>
</feature>
<dbReference type="GO" id="GO:0003924">
    <property type="term" value="F:GTPase activity"/>
    <property type="evidence" value="ECO:0007669"/>
    <property type="project" value="InterPro"/>
</dbReference>
<comment type="caution">
    <text evidence="10">The sequence shown here is derived from an EMBL/GenBank/DDBJ whole genome shotgun (WGS) entry which is preliminary data.</text>
</comment>
<dbReference type="FunFam" id="2.40.30.10:FF:000029">
    <property type="entry name" value="116 kDa U5 small nuclear ribonucleoprotein component"/>
    <property type="match status" value="1"/>
</dbReference>
<comment type="function">
    <text evidence="7">Component of the U5 snRNP complex required for pre-mRNA splicing. Binds GTP.</text>
</comment>
<dbReference type="Pfam" id="PF16004">
    <property type="entry name" value="EFTUD2"/>
    <property type="match status" value="1"/>
</dbReference>
<dbReference type="InterPro" id="IPR035655">
    <property type="entry name" value="U5-116kDa_C"/>
</dbReference>
<feature type="compositionally biased region" description="Acidic residues" evidence="8">
    <location>
        <begin position="21"/>
        <end position="37"/>
    </location>
</feature>
<proteinExistence type="predicted"/>
<dbReference type="CDD" id="cd04090">
    <property type="entry name" value="EF2_II_snRNP"/>
    <property type="match status" value="1"/>
</dbReference>
<dbReference type="GO" id="GO:0046540">
    <property type="term" value="C:U4/U6 x U5 tri-snRNP complex"/>
    <property type="evidence" value="ECO:0007669"/>
    <property type="project" value="TreeGrafter"/>
</dbReference>
<dbReference type="Pfam" id="PF00009">
    <property type="entry name" value="GTP_EFTU"/>
    <property type="match status" value="1"/>
</dbReference>
<dbReference type="Gene3D" id="3.30.70.870">
    <property type="entry name" value="Elongation Factor G (Translational Gtpase), domain 3"/>
    <property type="match status" value="1"/>
</dbReference>
<dbReference type="Gene3D" id="3.30.230.10">
    <property type="match status" value="1"/>
</dbReference>
<dbReference type="InterPro" id="IPR009000">
    <property type="entry name" value="Transl_B-barrel_sf"/>
</dbReference>
<dbReference type="GO" id="GO:0071007">
    <property type="term" value="C:U2-type catalytic step 2 spliceosome"/>
    <property type="evidence" value="ECO:0007669"/>
    <property type="project" value="TreeGrafter"/>
</dbReference>
<dbReference type="CDD" id="cd01683">
    <property type="entry name" value="EF2_IV_snRNP"/>
    <property type="match status" value="1"/>
</dbReference>
<dbReference type="Gene3D" id="3.90.1430.10">
    <property type="entry name" value="Yeast translation eEF2 (G' domain)"/>
    <property type="match status" value="1"/>
</dbReference>
<dbReference type="InterPro" id="IPR031950">
    <property type="entry name" value="EFTUD2_N"/>
</dbReference>
<dbReference type="FunFam" id="3.40.50.300:FF:000646">
    <property type="entry name" value="U5 small nuclear ribonucleoprotein component"/>
    <property type="match status" value="1"/>
</dbReference>
<dbReference type="CDD" id="cd04098">
    <property type="entry name" value="eEF2_C_snRNP"/>
    <property type="match status" value="1"/>
</dbReference>
<dbReference type="AlphaFoldDB" id="A0A9W8G4Z6"/>
<dbReference type="SUPFAM" id="SSF54980">
    <property type="entry name" value="EF-G C-terminal domain-like"/>
    <property type="match status" value="2"/>
</dbReference>
<dbReference type="GO" id="GO:0005829">
    <property type="term" value="C:cytosol"/>
    <property type="evidence" value="ECO:0007669"/>
    <property type="project" value="TreeGrafter"/>
</dbReference>
<evidence type="ECO:0000256" key="7">
    <source>
        <dbReference type="ARBA" id="ARBA00055641"/>
    </source>
</evidence>
<dbReference type="PANTHER" id="PTHR42908">
    <property type="entry name" value="TRANSLATION ELONGATION FACTOR-RELATED"/>
    <property type="match status" value="1"/>
</dbReference>
<evidence type="ECO:0000256" key="6">
    <source>
        <dbReference type="ARBA" id="ARBA00023242"/>
    </source>
</evidence>
<dbReference type="SUPFAM" id="SSF54211">
    <property type="entry name" value="Ribosomal protein S5 domain 2-like"/>
    <property type="match status" value="1"/>
</dbReference>
<dbReference type="InterPro" id="IPR005517">
    <property type="entry name" value="Transl_elong_EFG/EF2_IV"/>
</dbReference>
<evidence type="ECO:0000256" key="8">
    <source>
        <dbReference type="SAM" id="MobiDB-lite"/>
    </source>
</evidence>
<evidence type="ECO:0000313" key="11">
    <source>
        <dbReference type="Proteomes" id="UP001151518"/>
    </source>
</evidence>
<dbReference type="PANTHER" id="PTHR42908:SF6">
    <property type="entry name" value="116 KDA U5 SMALL NUCLEAR RIBONUCLEOPROTEIN COMPONENT"/>
    <property type="match status" value="1"/>
</dbReference>
<comment type="subcellular location">
    <subcellularLocation>
        <location evidence="1">Nucleus</location>
    </subcellularLocation>
</comment>
<dbReference type="EMBL" id="JANBTW010000090">
    <property type="protein sequence ID" value="KAJ2672028.1"/>
    <property type="molecule type" value="Genomic_DNA"/>
</dbReference>
<dbReference type="GO" id="GO:0030623">
    <property type="term" value="F:U5 snRNA binding"/>
    <property type="evidence" value="ECO:0007669"/>
    <property type="project" value="TreeGrafter"/>
</dbReference>
<evidence type="ECO:0000256" key="5">
    <source>
        <dbReference type="ARBA" id="ARBA00023187"/>
    </source>
</evidence>